<evidence type="ECO:0000313" key="2">
    <source>
        <dbReference type="EMBL" id="KAF6462234.1"/>
    </source>
</evidence>
<dbReference type="AlphaFoldDB" id="A0A7J8GQ25"/>
<dbReference type="EMBL" id="JACASF010000008">
    <property type="protein sequence ID" value="KAF6462234.1"/>
    <property type="molecule type" value="Genomic_DNA"/>
</dbReference>
<protein>
    <submittedName>
        <fullName evidence="2">Uncharacterized protein</fullName>
    </submittedName>
</protein>
<accession>A0A7J8GQ25</accession>
<name>A0A7J8GQ25_MOLMO</name>
<sequence length="201" mass="22763">MFSRFPNSFTQSVFHCVYPFDHHAIEPPERVQGRPHPRRPSASAAAGTELREAQAQRMSSTSEERHCHPGAICSGGFVSSLGPPPDLSNSGLLLFPPVTLLFCWEIKPSDHPGIQHEQMKLEGLKLFFSPKSSFLIVCSISWMLSLASPRKVWGQEHQRGRWTRWTKTHWFSCLHVLRNLGAPKPNQEVLRNSASHALRDY</sequence>
<dbReference type="InParanoid" id="A0A7J8GQ25"/>
<gene>
    <name evidence="2" type="ORF">HJG59_011280</name>
</gene>
<evidence type="ECO:0000313" key="3">
    <source>
        <dbReference type="Proteomes" id="UP000550707"/>
    </source>
</evidence>
<organism evidence="2 3">
    <name type="scientific">Molossus molossus</name>
    <name type="common">Pallas' mastiff bat</name>
    <name type="synonym">Vespertilio molossus</name>
    <dbReference type="NCBI Taxonomy" id="27622"/>
    <lineage>
        <taxon>Eukaryota</taxon>
        <taxon>Metazoa</taxon>
        <taxon>Chordata</taxon>
        <taxon>Craniata</taxon>
        <taxon>Vertebrata</taxon>
        <taxon>Euteleostomi</taxon>
        <taxon>Mammalia</taxon>
        <taxon>Eutheria</taxon>
        <taxon>Laurasiatheria</taxon>
        <taxon>Chiroptera</taxon>
        <taxon>Yangochiroptera</taxon>
        <taxon>Molossidae</taxon>
        <taxon>Molossus</taxon>
    </lineage>
</organism>
<evidence type="ECO:0000256" key="1">
    <source>
        <dbReference type="SAM" id="MobiDB-lite"/>
    </source>
</evidence>
<dbReference type="Proteomes" id="UP000550707">
    <property type="component" value="Unassembled WGS sequence"/>
</dbReference>
<comment type="caution">
    <text evidence="2">The sequence shown here is derived from an EMBL/GenBank/DDBJ whole genome shotgun (WGS) entry which is preliminary data.</text>
</comment>
<proteinExistence type="predicted"/>
<reference evidence="2 3" key="1">
    <citation type="journal article" date="2020" name="Nature">
        <title>Six reference-quality genomes reveal evolution of bat adaptations.</title>
        <authorList>
            <person name="Jebb D."/>
            <person name="Huang Z."/>
            <person name="Pippel M."/>
            <person name="Hughes G.M."/>
            <person name="Lavrichenko K."/>
            <person name="Devanna P."/>
            <person name="Winkler S."/>
            <person name="Jermiin L.S."/>
            <person name="Skirmuntt E.C."/>
            <person name="Katzourakis A."/>
            <person name="Burkitt-Gray L."/>
            <person name="Ray D.A."/>
            <person name="Sullivan K.A.M."/>
            <person name="Roscito J.G."/>
            <person name="Kirilenko B.M."/>
            <person name="Davalos L.M."/>
            <person name="Corthals A.P."/>
            <person name="Power M.L."/>
            <person name="Jones G."/>
            <person name="Ransome R.D."/>
            <person name="Dechmann D.K.N."/>
            <person name="Locatelli A.G."/>
            <person name="Puechmaille S.J."/>
            <person name="Fedrigo O."/>
            <person name="Jarvis E.D."/>
            <person name="Hiller M."/>
            <person name="Vernes S.C."/>
            <person name="Myers E.W."/>
            <person name="Teeling E.C."/>
        </authorList>
    </citation>
    <scope>NUCLEOTIDE SEQUENCE [LARGE SCALE GENOMIC DNA]</scope>
    <source>
        <strain evidence="2">MMolMol1</strain>
        <tissue evidence="2">Muscle</tissue>
    </source>
</reference>
<feature type="region of interest" description="Disordered" evidence="1">
    <location>
        <begin position="27"/>
        <end position="46"/>
    </location>
</feature>
<keyword evidence="3" id="KW-1185">Reference proteome</keyword>